<evidence type="ECO:0000313" key="1">
    <source>
        <dbReference type="EMBL" id="CAD72433.1"/>
    </source>
</evidence>
<dbReference type="KEGG" id="rba:RB2116"/>
<organism evidence="1 2">
    <name type="scientific">Rhodopirellula baltica (strain DSM 10527 / NCIMB 13988 / SH1)</name>
    <dbReference type="NCBI Taxonomy" id="243090"/>
    <lineage>
        <taxon>Bacteria</taxon>
        <taxon>Pseudomonadati</taxon>
        <taxon>Planctomycetota</taxon>
        <taxon>Planctomycetia</taxon>
        <taxon>Pirellulales</taxon>
        <taxon>Pirellulaceae</taxon>
        <taxon>Rhodopirellula</taxon>
    </lineage>
</organism>
<dbReference type="Proteomes" id="UP000001025">
    <property type="component" value="Chromosome"/>
</dbReference>
<reference evidence="1 2" key="1">
    <citation type="journal article" date="2003" name="Proc. Natl. Acad. Sci. U.S.A.">
        <title>Complete genome sequence of the marine planctomycete Pirellula sp. strain 1.</title>
        <authorList>
            <person name="Gloeckner F.O."/>
            <person name="Kube M."/>
            <person name="Bauer M."/>
            <person name="Teeling H."/>
            <person name="Lombardot T."/>
            <person name="Ludwig W."/>
            <person name="Gade D."/>
            <person name="Beck A."/>
            <person name="Borzym K."/>
            <person name="Heitmann K."/>
            <person name="Rabus R."/>
            <person name="Schlesner H."/>
            <person name="Amann R."/>
            <person name="Reinhardt R."/>
        </authorList>
    </citation>
    <scope>NUCLEOTIDE SEQUENCE [LARGE SCALE GENOMIC DNA]</scope>
    <source>
        <strain evidence="2">DSM 10527 / NCIMB 13988 / SH1</strain>
    </source>
</reference>
<evidence type="ECO:0000313" key="2">
    <source>
        <dbReference type="Proteomes" id="UP000001025"/>
    </source>
</evidence>
<dbReference type="STRING" id="243090.RB2116"/>
<proteinExistence type="predicted"/>
<sequence length="103" mass="11714">MCELLCCRSSLRSVRPTLKVWRCSRICEEFGVVRRWAASHSWFGDGRRLRKQLWATVCCRAAVVHFVRYGLRLVVLPKLTSFGEGYIALSCWARAMASSAAAM</sequence>
<dbReference type="AlphaFoldDB" id="Q7UWD0"/>
<accession>Q7UWD0</accession>
<dbReference type="EMBL" id="BX294136">
    <property type="protein sequence ID" value="CAD72433.1"/>
    <property type="molecule type" value="Genomic_DNA"/>
</dbReference>
<gene>
    <name evidence="1" type="ordered locus">RB2116</name>
</gene>
<name>Q7UWD0_RHOBA</name>
<protein>
    <submittedName>
        <fullName evidence="1">Uncharacterized protein</fullName>
    </submittedName>
</protein>
<dbReference type="HOGENOM" id="CLU_2261590_0_0_0"/>
<dbReference type="InParanoid" id="Q7UWD0"/>
<keyword evidence="2" id="KW-1185">Reference proteome</keyword>
<dbReference type="EnsemblBacteria" id="CAD72433">
    <property type="protein sequence ID" value="CAD72433"/>
    <property type="gene ID" value="RB2116"/>
</dbReference>